<dbReference type="GO" id="GO:0003700">
    <property type="term" value="F:DNA-binding transcription factor activity"/>
    <property type="evidence" value="ECO:0007669"/>
    <property type="project" value="InterPro"/>
</dbReference>
<dbReference type="SUPFAM" id="SSF48295">
    <property type="entry name" value="TrpR-like"/>
    <property type="match status" value="1"/>
</dbReference>
<protein>
    <recommendedName>
        <fullName evidence="3">TrpR like protein, YerC/YecD</fullName>
    </recommendedName>
</protein>
<evidence type="ECO:0000313" key="2">
    <source>
        <dbReference type="Proteomes" id="UP000034231"/>
    </source>
</evidence>
<dbReference type="AlphaFoldDB" id="A0A0G0HZ55"/>
<sequence>MTQISRHKLQGDTLERTFELFVQTLLNIKEEETTKNFIDGFFTPTEKIIFAKRIAIYVMLAKGNNYEMIRSTLKVSPPTIARASSHLNYSHNLDKVIQTILNKDASKQILEEIASIFDIPGKGRNLSDLSTTKRKRSQKILRLNKEF</sequence>
<gene>
    <name evidence="1" type="ORF">US68_C0035G0002</name>
</gene>
<dbReference type="InterPro" id="IPR038116">
    <property type="entry name" value="TrpR-like_sf"/>
</dbReference>
<dbReference type="Proteomes" id="UP000034231">
    <property type="component" value="Unassembled WGS sequence"/>
</dbReference>
<reference evidence="1 2" key="1">
    <citation type="journal article" date="2015" name="Nature">
        <title>rRNA introns, odd ribosomes, and small enigmatic genomes across a large radiation of phyla.</title>
        <authorList>
            <person name="Brown C.T."/>
            <person name="Hug L.A."/>
            <person name="Thomas B.C."/>
            <person name="Sharon I."/>
            <person name="Castelle C.J."/>
            <person name="Singh A."/>
            <person name="Wilkins M.J."/>
            <person name="Williams K.H."/>
            <person name="Banfield J.F."/>
        </authorList>
    </citation>
    <scope>NUCLEOTIDE SEQUENCE [LARGE SCALE GENOMIC DNA]</scope>
</reference>
<dbReference type="Pfam" id="PF01371">
    <property type="entry name" value="Trp_repressor"/>
    <property type="match status" value="1"/>
</dbReference>
<evidence type="ECO:0000313" key="1">
    <source>
        <dbReference type="EMBL" id="KKQ48378.1"/>
    </source>
</evidence>
<comment type="caution">
    <text evidence="1">The sequence shown here is derived from an EMBL/GenBank/DDBJ whole genome shotgun (WGS) entry which is preliminary data.</text>
</comment>
<dbReference type="EMBL" id="LBTX01000035">
    <property type="protein sequence ID" value="KKQ48378.1"/>
    <property type="molecule type" value="Genomic_DNA"/>
</dbReference>
<organism evidence="1 2">
    <name type="scientific">Candidatus Shapirobacteria bacterium GW2011_GWE1_38_10</name>
    <dbReference type="NCBI Taxonomy" id="1618488"/>
    <lineage>
        <taxon>Bacteria</taxon>
        <taxon>Candidatus Shapironibacteriota</taxon>
    </lineage>
</organism>
<dbReference type="GO" id="GO:0043565">
    <property type="term" value="F:sequence-specific DNA binding"/>
    <property type="evidence" value="ECO:0007669"/>
    <property type="project" value="InterPro"/>
</dbReference>
<evidence type="ECO:0008006" key="3">
    <source>
        <dbReference type="Google" id="ProtNLM"/>
    </source>
</evidence>
<dbReference type="Gene3D" id="1.10.1270.10">
    <property type="entry name" value="TrpR-like"/>
    <property type="match status" value="1"/>
</dbReference>
<accession>A0A0G0HZ55</accession>
<name>A0A0G0HZ55_9BACT</name>
<proteinExistence type="predicted"/>
<dbReference type="InterPro" id="IPR000831">
    <property type="entry name" value="Trp_repress"/>
</dbReference>
<dbReference type="InterPro" id="IPR010921">
    <property type="entry name" value="Trp_repressor/repl_initiator"/>
</dbReference>